<sequence>MGRMQHQQHHGHGHHHTHAHCHDHSHAQMMAPALTHDQPWAHPFICCDIDHAASTSTSTTASSSSLASNSHQLPALTPFLPADRSGGDAPRLSVNPSEPLDMFTCHDETCVDVQVDCCADPSCEDAGVGGGWHAGGTGQSGAPCHDCDMDELEAWACTKEGCHAIQQYLECCNQLECDPNTRPGEATAAGQHDHPRANLNNGHTPNNTPIFSEISNNMSWMVGPTQPYTPSSTLPSPTALMSAPAPPIVPTHICHWQNCHRVFNSMPDLLGHVAADHLGAPGFLNEADKPLEPIEPPPQQIVPPAQAQPQPLLLSDSMVQAFTAGALSQQPMASSSNTTSIDHDNDPLASMLWDDCLPLPECTAPAPEECPTHSQMPAHPIGGHSHTNASGEPFSPQTMLRHVLEEHLGVPGAILGWGDAHGPNNSSSTQAIPIASTDPDAVAKAHERLHHHHHHIHLPTPSSTHQSPSPPPVKPLICLWPGCSHPDPFPDPGSLMAHLSNCHVGKGRDSYTCQWDNCDRTFRSRQKVLRHLQSHTGHRPFVCPVCEQAFGEAAPLAAHMRRHAQEKPFKCEHPGCGKTFAISSSLTIHMRTHNGEKPFVCPYCEKGFVEASNLTKHIRTHTGERPFACAFPGCGKRFPRPDQLKRHMGVHDNGTVKGKRGSRAKVAVVG</sequence>
<proteinExistence type="predicted"/>
<keyword evidence="5" id="KW-0805">Transcription regulation</keyword>
<accession>A0AAD9FXH0</accession>
<comment type="caution">
    <text evidence="10">The sequence shown here is derived from an EMBL/GenBank/DDBJ whole genome shotgun (WGS) entry which is preliminary data.</text>
</comment>
<evidence type="ECO:0000256" key="4">
    <source>
        <dbReference type="ARBA" id="ARBA00022833"/>
    </source>
</evidence>
<feature type="region of interest" description="Disordered" evidence="8">
    <location>
        <begin position="1"/>
        <end position="25"/>
    </location>
</feature>
<dbReference type="GO" id="GO:0000978">
    <property type="term" value="F:RNA polymerase II cis-regulatory region sequence-specific DNA binding"/>
    <property type="evidence" value="ECO:0007669"/>
    <property type="project" value="UniProtKB-ARBA"/>
</dbReference>
<keyword evidence="3 7" id="KW-0863">Zinc-finger</keyword>
<dbReference type="FunFam" id="3.30.160.60:FF:000110">
    <property type="entry name" value="Zinc finger protein-like"/>
    <property type="match status" value="1"/>
</dbReference>
<feature type="region of interest" description="Disordered" evidence="8">
    <location>
        <begin position="184"/>
        <end position="212"/>
    </location>
</feature>
<evidence type="ECO:0000256" key="3">
    <source>
        <dbReference type="ARBA" id="ARBA00022771"/>
    </source>
</evidence>
<dbReference type="GO" id="GO:0005634">
    <property type="term" value="C:nucleus"/>
    <property type="evidence" value="ECO:0007669"/>
    <property type="project" value="UniProtKB-ARBA"/>
</dbReference>
<dbReference type="Proteomes" id="UP001182556">
    <property type="component" value="Unassembled WGS sequence"/>
</dbReference>
<dbReference type="PANTHER" id="PTHR19818:SF139">
    <property type="entry name" value="PAIR-RULE PROTEIN ODD-PAIRED"/>
    <property type="match status" value="1"/>
</dbReference>
<evidence type="ECO:0000313" key="10">
    <source>
        <dbReference type="EMBL" id="KAK1927850.1"/>
    </source>
</evidence>
<dbReference type="FunFam" id="3.30.160.60:FF:000125">
    <property type="entry name" value="Putative zinc finger protein 143"/>
    <property type="match status" value="2"/>
</dbReference>
<keyword evidence="1" id="KW-0479">Metal-binding</keyword>
<evidence type="ECO:0000256" key="6">
    <source>
        <dbReference type="ARBA" id="ARBA00023163"/>
    </source>
</evidence>
<feature type="region of interest" description="Disordered" evidence="8">
    <location>
        <begin position="646"/>
        <end position="670"/>
    </location>
</feature>
<name>A0AAD9FXH0_PAPLA</name>
<feature type="compositionally biased region" description="Polar residues" evidence="8">
    <location>
        <begin position="198"/>
        <end position="212"/>
    </location>
</feature>
<feature type="domain" description="C2H2-type" evidence="9">
    <location>
        <begin position="569"/>
        <end position="598"/>
    </location>
</feature>
<evidence type="ECO:0000256" key="7">
    <source>
        <dbReference type="PROSITE-ProRule" id="PRU00042"/>
    </source>
</evidence>
<dbReference type="Pfam" id="PF00096">
    <property type="entry name" value="zf-C2H2"/>
    <property type="match status" value="3"/>
</dbReference>
<gene>
    <name evidence="10" type="ORF">DB88DRAFT_479515</name>
</gene>
<dbReference type="PROSITE" id="PS50157">
    <property type="entry name" value="ZINC_FINGER_C2H2_2"/>
    <property type="match status" value="5"/>
</dbReference>
<evidence type="ECO:0000256" key="1">
    <source>
        <dbReference type="ARBA" id="ARBA00022723"/>
    </source>
</evidence>
<dbReference type="InterPro" id="IPR013087">
    <property type="entry name" value="Znf_C2H2_type"/>
</dbReference>
<dbReference type="PROSITE" id="PS00028">
    <property type="entry name" value="ZINC_FINGER_C2H2_1"/>
    <property type="match status" value="6"/>
</dbReference>
<dbReference type="EMBL" id="JAODAN010000001">
    <property type="protein sequence ID" value="KAK1927850.1"/>
    <property type="molecule type" value="Genomic_DNA"/>
</dbReference>
<keyword evidence="11" id="KW-1185">Reference proteome</keyword>
<dbReference type="GO" id="GO:0000981">
    <property type="term" value="F:DNA-binding transcription factor activity, RNA polymerase II-specific"/>
    <property type="evidence" value="ECO:0007669"/>
    <property type="project" value="TreeGrafter"/>
</dbReference>
<evidence type="ECO:0000259" key="9">
    <source>
        <dbReference type="PROSITE" id="PS50157"/>
    </source>
</evidence>
<evidence type="ECO:0000256" key="8">
    <source>
        <dbReference type="SAM" id="MobiDB-lite"/>
    </source>
</evidence>
<feature type="compositionally biased region" description="Polar residues" evidence="8">
    <location>
        <begin position="385"/>
        <end position="395"/>
    </location>
</feature>
<dbReference type="GO" id="GO:0045944">
    <property type="term" value="P:positive regulation of transcription by RNA polymerase II"/>
    <property type="evidence" value="ECO:0007669"/>
    <property type="project" value="UniProtKB-ARBA"/>
</dbReference>
<dbReference type="InterPro" id="IPR050329">
    <property type="entry name" value="GLI_C2H2-zinc-finger"/>
</dbReference>
<dbReference type="AlphaFoldDB" id="A0AAD9FXH0"/>
<feature type="compositionally biased region" description="Basic residues" evidence="8">
    <location>
        <begin position="447"/>
        <end position="457"/>
    </location>
</feature>
<feature type="compositionally biased region" description="Low complexity" evidence="8">
    <location>
        <begin position="458"/>
        <end position="467"/>
    </location>
</feature>
<feature type="region of interest" description="Disordered" evidence="8">
    <location>
        <begin position="367"/>
        <end position="395"/>
    </location>
</feature>
<organism evidence="10 11">
    <name type="scientific">Papiliotrema laurentii</name>
    <name type="common">Cryptococcus laurentii</name>
    <dbReference type="NCBI Taxonomy" id="5418"/>
    <lineage>
        <taxon>Eukaryota</taxon>
        <taxon>Fungi</taxon>
        <taxon>Dikarya</taxon>
        <taxon>Basidiomycota</taxon>
        <taxon>Agaricomycotina</taxon>
        <taxon>Tremellomycetes</taxon>
        <taxon>Tremellales</taxon>
        <taxon>Rhynchogastremaceae</taxon>
        <taxon>Papiliotrema</taxon>
    </lineage>
</organism>
<dbReference type="GO" id="GO:0008270">
    <property type="term" value="F:zinc ion binding"/>
    <property type="evidence" value="ECO:0007669"/>
    <property type="project" value="UniProtKB-KW"/>
</dbReference>
<dbReference type="InterPro" id="IPR036236">
    <property type="entry name" value="Znf_C2H2_sf"/>
</dbReference>
<protein>
    <recommendedName>
        <fullName evidence="9">C2H2-type domain-containing protein</fullName>
    </recommendedName>
</protein>
<keyword evidence="4" id="KW-0862">Zinc</keyword>
<feature type="region of interest" description="Disordered" evidence="8">
    <location>
        <begin position="445"/>
        <end position="471"/>
    </location>
</feature>
<evidence type="ECO:0000256" key="2">
    <source>
        <dbReference type="ARBA" id="ARBA00022737"/>
    </source>
</evidence>
<feature type="domain" description="C2H2-type" evidence="9">
    <location>
        <begin position="599"/>
        <end position="626"/>
    </location>
</feature>
<keyword evidence="6" id="KW-0804">Transcription</keyword>
<reference evidence="10" key="1">
    <citation type="submission" date="2023-02" db="EMBL/GenBank/DDBJ databases">
        <title>Identification and recombinant expression of a fungal hydrolase from Papiliotrema laurentii that hydrolyzes apple cutin and clears colloidal polyester polyurethane.</title>
        <authorList>
            <consortium name="DOE Joint Genome Institute"/>
            <person name="Roman V.A."/>
            <person name="Bojanowski C."/>
            <person name="Crable B.R."/>
            <person name="Wagner D.N."/>
            <person name="Hung C.S."/>
            <person name="Nadeau L.J."/>
            <person name="Schratz L."/>
            <person name="Haridas S."/>
            <person name="Pangilinan J."/>
            <person name="Lipzen A."/>
            <person name="Na H."/>
            <person name="Yan M."/>
            <person name="Ng V."/>
            <person name="Grigoriev I.V."/>
            <person name="Spatafora J.W."/>
            <person name="Barlow D."/>
            <person name="Biffinger J."/>
            <person name="Kelley-Loughnane N."/>
            <person name="Varaljay V.A."/>
            <person name="Crookes-Goodson W.J."/>
        </authorList>
    </citation>
    <scope>NUCLEOTIDE SEQUENCE</scope>
    <source>
        <strain evidence="10">5307AH</strain>
    </source>
</reference>
<dbReference type="PANTHER" id="PTHR19818">
    <property type="entry name" value="ZINC FINGER PROTEIN ZIC AND GLI"/>
    <property type="match status" value="1"/>
</dbReference>
<dbReference type="SUPFAM" id="SSF57667">
    <property type="entry name" value="beta-beta-alpha zinc fingers"/>
    <property type="match status" value="4"/>
</dbReference>
<keyword evidence="2" id="KW-0677">Repeat</keyword>
<feature type="compositionally biased region" description="Basic residues" evidence="8">
    <location>
        <begin position="1"/>
        <end position="19"/>
    </location>
</feature>
<feature type="domain" description="C2H2-type" evidence="9">
    <location>
        <begin position="627"/>
        <end position="651"/>
    </location>
</feature>
<evidence type="ECO:0000256" key="5">
    <source>
        <dbReference type="ARBA" id="ARBA00023015"/>
    </source>
</evidence>
<dbReference type="Gene3D" id="3.30.160.60">
    <property type="entry name" value="Classic Zinc Finger"/>
    <property type="match status" value="6"/>
</dbReference>
<evidence type="ECO:0000313" key="11">
    <source>
        <dbReference type="Proteomes" id="UP001182556"/>
    </source>
</evidence>
<dbReference type="SMART" id="SM00355">
    <property type="entry name" value="ZnF_C2H2"/>
    <property type="match status" value="7"/>
</dbReference>
<feature type="domain" description="C2H2-type" evidence="9">
    <location>
        <begin position="541"/>
        <end position="568"/>
    </location>
</feature>
<feature type="domain" description="C2H2-type" evidence="9">
    <location>
        <begin position="511"/>
        <end position="540"/>
    </location>
</feature>
<dbReference type="FunFam" id="3.30.160.60:FF:000032">
    <property type="entry name" value="Krueppel-like factor 4"/>
    <property type="match status" value="1"/>
</dbReference>